<comment type="similarity">
    <text evidence="4">Belongs to the L/F-transferase family.</text>
</comment>
<comment type="catalytic activity">
    <reaction evidence="4">
        <text>N-terminal L-lysyl-[protein] + L-leucyl-tRNA(Leu) = N-terminal L-leucyl-L-lysyl-[protein] + tRNA(Leu) + H(+)</text>
        <dbReference type="Rhea" id="RHEA:12340"/>
        <dbReference type="Rhea" id="RHEA-COMP:9613"/>
        <dbReference type="Rhea" id="RHEA-COMP:9622"/>
        <dbReference type="Rhea" id="RHEA-COMP:12670"/>
        <dbReference type="Rhea" id="RHEA-COMP:12671"/>
        <dbReference type="ChEBI" id="CHEBI:15378"/>
        <dbReference type="ChEBI" id="CHEBI:65249"/>
        <dbReference type="ChEBI" id="CHEBI:78442"/>
        <dbReference type="ChEBI" id="CHEBI:78494"/>
        <dbReference type="ChEBI" id="CHEBI:133043"/>
        <dbReference type="EC" id="2.3.2.6"/>
    </reaction>
</comment>
<dbReference type="HAMAP" id="MF_00688">
    <property type="entry name" value="Leu_Phe_trans"/>
    <property type="match status" value="1"/>
</dbReference>
<evidence type="ECO:0000256" key="2">
    <source>
        <dbReference type="ARBA" id="ARBA00022679"/>
    </source>
</evidence>
<organism evidence="5 6">
    <name type="scientific">Vibrio japonicus</name>
    <dbReference type="NCBI Taxonomy" id="1824638"/>
    <lineage>
        <taxon>Bacteria</taxon>
        <taxon>Pseudomonadati</taxon>
        <taxon>Pseudomonadota</taxon>
        <taxon>Gammaproteobacteria</taxon>
        <taxon>Vibrionales</taxon>
        <taxon>Vibrionaceae</taxon>
        <taxon>Vibrio</taxon>
    </lineage>
</organism>
<comment type="catalytic activity">
    <reaction evidence="4">
        <text>L-phenylalanyl-tRNA(Phe) + an N-terminal L-alpha-aminoacyl-[protein] = an N-terminal L-phenylalanyl-L-alpha-aminoacyl-[protein] + tRNA(Phe)</text>
        <dbReference type="Rhea" id="RHEA:43632"/>
        <dbReference type="Rhea" id="RHEA-COMP:9668"/>
        <dbReference type="Rhea" id="RHEA-COMP:9699"/>
        <dbReference type="Rhea" id="RHEA-COMP:10636"/>
        <dbReference type="Rhea" id="RHEA-COMP:10637"/>
        <dbReference type="ChEBI" id="CHEBI:78442"/>
        <dbReference type="ChEBI" id="CHEBI:78531"/>
        <dbReference type="ChEBI" id="CHEBI:78597"/>
        <dbReference type="ChEBI" id="CHEBI:83561"/>
        <dbReference type="EC" id="2.3.2.6"/>
    </reaction>
</comment>
<sequence>MTIYLTELDPKELWFPSPFEALDDPNGLLAFGGDLSPNRLVLAYHNGIFPWYGPDEPILWWSPTPRATFDPAKFKPAKSLKKFQKKHNYKVSINKATNSVIDQCAAVRSKEETWLNEDMRAAYKQLAQMGYCHSVEVWQEEELIGGLYGLSIGQLFCGESMFSLRSNASKIALWYFCHHFQQHGGKLIDCQVMNPHLQSLGAQELEREDFAQRLLSFRERSIEKNCFNEQWLASPLEDTNEL</sequence>
<dbReference type="EC" id="2.3.2.6" evidence="4"/>
<dbReference type="InterPro" id="IPR004616">
    <property type="entry name" value="Leu/Phe-tRNA_Trfase"/>
</dbReference>
<comment type="function">
    <text evidence="4">Functions in the N-end rule pathway of protein degradation where it conjugates Leu, Phe and, less efficiently, Met from aminoacyl-tRNAs to the N-termini of proteins containing an N-terminal arginine or lysine.</text>
</comment>
<dbReference type="PANTHER" id="PTHR30098">
    <property type="entry name" value="LEUCYL/PHENYLALANYL-TRNA--PROTEIN TRANSFERASE"/>
    <property type="match status" value="1"/>
</dbReference>
<evidence type="ECO:0000313" key="5">
    <source>
        <dbReference type="EMBL" id="UUM29747.1"/>
    </source>
</evidence>
<dbReference type="GO" id="GO:0008914">
    <property type="term" value="F:leucyl-tRNA--protein transferase activity"/>
    <property type="evidence" value="ECO:0007669"/>
    <property type="project" value="UniProtKB-EC"/>
</dbReference>
<evidence type="ECO:0000313" key="6">
    <source>
        <dbReference type="Proteomes" id="UP001058602"/>
    </source>
</evidence>
<dbReference type="EMBL" id="CP102096">
    <property type="protein sequence ID" value="UUM29747.1"/>
    <property type="molecule type" value="Genomic_DNA"/>
</dbReference>
<keyword evidence="3 4" id="KW-0012">Acyltransferase</keyword>
<dbReference type="PANTHER" id="PTHR30098:SF2">
    <property type="entry name" value="LEUCYL_PHENYLALANYL-TRNA--PROTEIN TRANSFERASE"/>
    <property type="match status" value="1"/>
</dbReference>
<dbReference type="Proteomes" id="UP001058602">
    <property type="component" value="Chromosome 1"/>
</dbReference>
<evidence type="ECO:0000256" key="4">
    <source>
        <dbReference type="HAMAP-Rule" id="MF_00688"/>
    </source>
</evidence>
<reference evidence="5" key="1">
    <citation type="submission" date="2022-07" db="EMBL/GenBank/DDBJ databases">
        <title>Complete genome of Vibrio japonicus strain JCM 31412T and phylogenomic assessment of the Nereis clade of the genus Vibrio.</title>
        <authorList>
            <person name="Shlafstein M.D."/>
            <person name="Emsley S.A."/>
            <person name="Ushijima B."/>
            <person name="Videau P."/>
            <person name="Saw J.H."/>
        </authorList>
    </citation>
    <scope>NUCLEOTIDE SEQUENCE</scope>
    <source>
        <strain evidence="5">JCM 31412</strain>
    </source>
</reference>
<dbReference type="Pfam" id="PF03588">
    <property type="entry name" value="Leu_Phe_trans"/>
    <property type="match status" value="1"/>
</dbReference>
<dbReference type="InterPro" id="IPR042221">
    <property type="entry name" value="Leu/Phe-tRNA_Trfase_N"/>
</dbReference>
<protein>
    <recommendedName>
        <fullName evidence="4">Leucyl/phenylalanyl-tRNA--protein transferase</fullName>
        <ecNumber evidence="4">2.3.2.6</ecNumber>
    </recommendedName>
    <alternativeName>
        <fullName evidence="4">L/F-transferase</fullName>
    </alternativeName>
    <alternativeName>
        <fullName evidence="4">Leucyltransferase</fullName>
    </alternativeName>
    <alternativeName>
        <fullName evidence="4">Phenyalanyltransferase</fullName>
    </alternativeName>
</protein>
<dbReference type="Gene3D" id="3.40.630.70">
    <property type="entry name" value="Leucyl/phenylalanyl-tRNA-protein transferase, C-terminal domain"/>
    <property type="match status" value="1"/>
</dbReference>
<comment type="subcellular location">
    <subcellularLocation>
        <location evidence="4">Cytoplasm</location>
    </subcellularLocation>
</comment>
<accession>A0ABY5LCF9</accession>
<dbReference type="SUPFAM" id="SSF55729">
    <property type="entry name" value="Acyl-CoA N-acyltransferases (Nat)"/>
    <property type="match status" value="1"/>
</dbReference>
<dbReference type="RefSeq" id="WP_257083537.1">
    <property type="nucleotide sequence ID" value="NZ_CP102096.1"/>
</dbReference>
<keyword evidence="1 4" id="KW-0963">Cytoplasm</keyword>
<evidence type="ECO:0000256" key="1">
    <source>
        <dbReference type="ARBA" id="ARBA00022490"/>
    </source>
</evidence>
<comment type="catalytic activity">
    <reaction evidence="4">
        <text>N-terminal L-arginyl-[protein] + L-leucyl-tRNA(Leu) = N-terminal L-leucyl-L-arginyl-[protein] + tRNA(Leu) + H(+)</text>
        <dbReference type="Rhea" id="RHEA:50416"/>
        <dbReference type="Rhea" id="RHEA-COMP:9613"/>
        <dbReference type="Rhea" id="RHEA-COMP:9622"/>
        <dbReference type="Rhea" id="RHEA-COMP:12672"/>
        <dbReference type="Rhea" id="RHEA-COMP:12673"/>
        <dbReference type="ChEBI" id="CHEBI:15378"/>
        <dbReference type="ChEBI" id="CHEBI:64719"/>
        <dbReference type="ChEBI" id="CHEBI:78442"/>
        <dbReference type="ChEBI" id="CHEBI:78494"/>
        <dbReference type="ChEBI" id="CHEBI:133044"/>
        <dbReference type="EC" id="2.3.2.6"/>
    </reaction>
</comment>
<dbReference type="InterPro" id="IPR016181">
    <property type="entry name" value="Acyl_CoA_acyltransferase"/>
</dbReference>
<evidence type="ECO:0000256" key="3">
    <source>
        <dbReference type="ARBA" id="ARBA00023315"/>
    </source>
</evidence>
<keyword evidence="6" id="KW-1185">Reference proteome</keyword>
<gene>
    <name evidence="4 5" type="primary">aat</name>
    <name evidence="5" type="ORF">NP165_08455</name>
</gene>
<dbReference type="InterPro" id="IPR042203">
    <property type="entry name" value="Leu/Phe-tRNA_Trfase_C"/>
</dbReference>
<dbReference type="NCBIfam" id="TIGR00667">
    <property type="entry name" value="aat"/>
    <property type="match status" value="1"/>
</dbReference>
<name>A0ABY5LCF9_9VIBR</name>
<proteinExistence type="inferred from homology"/>
<dbReference type="Gene3D" id="3.30.70.3550">
    <property type="entry name" value="Leucyl/phenylalanyl-tRNA-protein transferase, N-terminal domain"/>
    <property type="match status" value="1"/>
</dbReference>
<keyword evidence="2 4" id="KW-0808">Transferase</keyword>